<evidence type="ECO:0000256" key="5">
    <source>
        <dbReference type="ARBA" id="ARBA00022729"/>
    </source>
</evidence>
<keyword evidence="9" id="KW-1185">Reference proteome</keyword>
<dbReference type="GO" id="GO:0042121">
    <property type="term" value="P:alginic acid biosynthetic process"/>
    <property type="evidence" value="ECO:0007669"/>
    <property type="project" value="UniProtKB-UniPathway"/>
</dbReference>
<dbReference type="UniPathway" id="UPA00286"/>
<evidence type="ECO:0000256" key="1">
    <source>
        <dbReference type="ARBA" id="ARBA00004418"/>
    </source>
</evidence>
<dbReference type="OrthoDB" id="6041764at2"/>
<accession>A0A1H1B136</accession>
<evidence type="ECO:0000256" key="6">
    <source>
        <dbReference type="ARBA" id="ARBA00022764"/>
    </source>
</evidence>
<keyword evidence="8" id="KW-0808">Transferase</keyword>
<dbReference type="Pfam" id="PF11182">
    <property type="entry name" value="AlgF"/>
    <property type="match status" value="1"/>
</dbReference>
<gene>
    <name evidence="8" type="ORF">SAMN05443245_1445</name>
</gene>
<dbReference type="Proteomes" id="UP000183487">
    <property type="component" value="Unassembled WGS sequence"/>
</dbReference>
<comment type="similarity">
    <text evidence="3">Belongs to the AlgF family.</text>
</comment>
<evidence type="ECO:0000256" key="7">
    <source>
        <dbReference type="ARBA" id="ARBA00022841"/>
    </source>
</evidence>
<keyword evidence="7" id="KW-0016">Alginate biosynthesis</keyword>
<name>A0A1H1B136_9BURK</name>
<dbReference type="EMBL" id="FNKP01000001">
    <property type="protein sequence ID" value="SDQ45639.1"/>
    <property type="molecule type" value="Genomic_DNA"/>
</dbReference>
<evidence type="ECO:0000313" key="9">
    <source>
        <dbReference type="Proteomes" id="UP000183487"/>
    </source>
</evidence>
<keyword evidence="5" id="KW-0732">Signal</keyword>
<proteinExistence type="inferred from homology"/>
<dbReference type="AlphaFoldDB" id="A0A1H1B136"/>
<dbReference type="InterPro" id="IPR035422">
    <property type="entry name" value="AlgF"/>
</dbReference>
<evidence type="ECO:0000256" key="3">
    <source>
        <dbReference type="ARBA" id="ARBA00010033"/>
    </source>
</evidence>
<keyword evidence="6" id="KW-0574">Periplasm</keyword>
<comment type="pathway">
    <text evidence="2">Glycan biosynthesis; alginate biosynthesis.</text>
</comment>
<evidence type="ECO:0000256" key="4">
    <source>
        <dbReference type="ARBA" id="ARBA00013964"/>
    </source>
</evidence>
<organism evidence="8 9">
    <name type="scientific">Paraburkholderia fungorum</name>
    <dbReference type="NCBI Taxonomy" id="134537"/>
    <lineage>
        <taxon>Bacteria</taxon>
        <taxon>Pseudomonadati</taxon>
        <taxon>Pseudomonadota</taxon>
        <taxon>Betaproteobacteria</taxon>
        <taxon>Burkholderiales</taxon>
        <taxon>Burkholderiaceae</taxon>
        <taxon>Paraburkholderia</taxon>
    </lineage>
</organism>
<dbReference type="GO" id="GO:0042597">
    <property type="term" value="C:periplasmic space"/>
    <property type="evidence" value="ECO:0007669"/>
    <property type="project" value="UniProtKB-SubCell"/>
</dbReference>
<dbReference type="GO" id="GO:0016740">
    <property type="term" value="F:transferase activity"/>
    <property type="evidence" value="ECO:0007669"/>
    <property type="project" value="UniProtKB-KW"/>
</dbReference>
<evidence type="ECO:0000256" key="2">
    <source>
        <dbReference type="ARBA" id="ARBA00005182"/>
    </source>
</evidence>
<comment type="subcellular location">
    <subcellularLocation>
        <location evidence="1">Periplasm</location>
    </subcellularLocation>
</comment>
<reference evidence="9" key="1">
    <citation type="submission" date="2016-10" db="EMBL/GenBank/DDBJ databases">
        <authorList>
            <person name="Varghese N."/>
        </authorList>
    </citation>
    <scope>NUCLEOTIDE SEQUENCE [LARGE SCALE GENOMIC DNA]</scope>
    <source>
        <strain evidence="9">GAS106B</strain>
    </source>
</reference>
<protein>
    <recommendedName>
        <fullName evidence="4">Alginate biosynthesis protein AlgF</fullName>
    </recommendedName>
</protein>
<evidence type="ECO:0000313" key="8">
    <source>
        <dbReference type="EMBL" id="SDQ45639.1"/>
    </source>
</evidence>
<sequence length="274" mass="27717">MLFRSLLCARSRGLSGATFVARFRATFRVTFRVTFPASLRASFRAALHAPFRAPAHAALAVALLGGVHGAAYAAAADDMAQLYALPPDGSVYVRVVNPSAVAVKVQLGAGAKPETIGAAGRIGTDYRAMPGGTLTLAIDGKPATVAGTLPHGGFVTLIAGKAGASVQVVVDESPAADGMKAELSAYNLVPSCAAAIRVAGGPTVFGSLASGTRAARAINPVSASLDGACGAHVSAAQALPALKAGDRYSVFLVGTAEQPTLVGMLNRTEPWHAR</sequence>